<organism evidence="2 3">
    <name type="scientific">Haemonchus contortus</name>
    <name type="common">Barber pole worm</name>
    <dbReference type="NCBI Taxonomy" id="6289"/>
    <lineage>
        <taxon>Eukaryota</taxon>
        <taxon>Metazoa</taxon>
        <taxon>Ecdysozoa</taxon>
        <taxon>Nematoda</taxon>
        <taxon>Chromadorea</taxon>
        <taxon>Rhabditida</taxon>
        <taxon>Rhabditina</taxon>
        <taxon>Rhabditomorpha</taxon>
        <taxon>Strongyloidea</taxon>
        <taxon>Trichostrongylidae</taxon>
        <taxon>Haemonchus</taxon>
    </lineage>
</organism>
<dbReference type="AlphaFoldDB" id="A0A7I4XY89"/>
<evidence type="ECO:0000313" key="2">
    <source>
        <dbReference type="Proteomes" id="UP000025227"/>
    </source>
</evidence>
<proteinExistence type="predicted"/>
<accession>A0A7I4XY89</accession>
<feature type="compositionally biased region" description="Basic and acidic residues" evidence="1">
    <location>
        <begin position="44"/>
        <end position="54"/>
    </location>
</feature>
<name>A0A7I4XY89_HAECO</name>
<evidence type="ECO:0000313" key="3">
    <source>
        <dbReference type="WBParaSite" id="HCON_00026880-00001"/>
    </source>
</evidence>
<feature type="region of interest" description="Disordered" evidence="1">
    <location>
        <begin position="1"/>
        <end position="77"/>
    </location>
</feature>
<protein>
    <submittedName>
        <fullName evidence="3">Uncharacterized protein</fullName>
    </submittedName>
</protein>
<feature type="compositionally biased region" description="Polar residues" evidence="1">
    <location>
        <begin position="31"/>
        <end position="41"/>
    </location>
</feature>
<dbReference type="Proteomes" id="UP000025227">
    <property type="component" value="Unplaced"/>
</dbReference>
<evidence type="ECO:0000256" key="1">
    <source>
        <dbReference type="SAM" id="MobiDB-lite"/>
    </source>
</evidence>
<reference evidence="3" key="1">
    <citation type="submission" date="2020-12" db="UniProtKB">
        <authorList>
            <consortium name="WormBaseParasite"/>
        </authorList>
    </citation>
    <scope>IDENTIFICATION</scope>
    <source>
        <strain evidence="3">MHco3</strain>
    </source>
</reference>
<feature type="region of interest" description="Disordered" evidence="1">
    <location>
        <begin position="105"/>
        <end position="131"/>
    </location>
</feature>
<feature type="compositionally biased region" description="Basic and acidic residues" evidence="1">
    <location>
        <begin position="1"/>
        <end position="18"/>
    </location>
</feature>
<sequence>MDRTQTDGLTDRNRHVQDRWTGGRLGRCTQRDANGQHTQVSTDRQTRTEQDTDGRVQTGADGHAQREGQGLTRTNGHQDVACKNVDKHVTQTDTDKTYTIAGRSLPSCRRSLPNDLDHSRPCGSKTAKIKH</sequence>
<dbReference type="WBParaSite" id="HCON_00026880-00001">
    <property type="protein sequence ID" value="HCON_00026880-00001"/>
    <property type="gene ID" value="HCON_00026880"/>
</dbReference>
<keyword evidence="2" id="KW-1185">Reference proteome</keyword>